<feature type="domain" description="HTH lacI-type" evidence="5">
    <location>
        <begin position="2"/>
        <end position="56"/>
    </location>
</feature>
<dbReference type="PROSITE" id="PS00356">
    <property type="entry name" value="HTH_LACI_1"/>
    <property type="match status" value="1"/>
</dbReference>
<sequence>MVSVKDVAKLANVSTATVSRVLSNTGKVKPKNQQRVLEAAKALGYHPNNIGRQLRKMETMTILVVVPDITNSFFSAILRNIENIAREHGYEVILGDTQNQQGDTYFSYLYEKKVDGMIVLTSYLDLENLEKVSAQYPLVLACEQIKEINVPSVSINHIEASALMTRHLIEAGHTKVGHITGPLDGILGQYRLQGFREAMDSHGLTVRDDWVIEGDFSLESGYRIGKQLLEQAEMPTALFVANDEMAIGIMKELKKHGKRVPEDMAIVGFDNIILSEIVDPGLTTYAQPATEIGIRAMEKLLVLLKGEDLEERDTLLEGELLIRQST</sequence>
<dbReference type="EMBL" id="QEIT01000004">
    <property type="protein sequence ID" value="PWZ77338.1"/>
    <property type="molecule type" value="Genomic_DNA"/>
</dbReference>
<gene>
    <name evidence="7" type="ORF">DD902_00395</name>
    <name evidence="8" type="ORF">DV961_02635</name>
    <name evidence="6" type="ORF">EGV54_07885</name>
</gene>
<protein>
    <submittedName>
        <fullName evidence="7">LacI family transcriptional regulator</fullName>
    </submittedName>
</protein>
<dbReference type="Proteomes" id="UP000600220">
    <property type="component" value="Unassembled WGS sequence"/>
</dbReference>
<evidence type="ECO:0000259" key="5">
    <source>
        <dbReference type="PROSITE" id="PS50932"/>
    </source>
</evidence>
<dbReference type="GO" id="GO:0003700">
    <property type="term" value="F:DNA-binding transcription factor activity"/>
    <property type="evidence" value="ECO:0007669"/>
    <property type="project" value="TreeGrafter"/>
</dbReference>
<dbReference type="GO" id="GO:0000976">
    <property type="term" value="F:transcription cis-regulatory region binding"/>
    <property type="evidence" value="ECO:0007669"/>
    <property type="project" value="TreeGrafter"/>
</dbReference>
<comment type="caution">
    <text evidence="7">The sequence shown here is derived from an EMBL/GenBank/DDBJ whole genome shotgun (WGS) entry which is preliminary data.</text>
</comment>
<dbReference type="InterPro" id="IPR028082">
    <property type="entry name" value="Peripla_BP_I"/>
</dbReference>
<evidence type="ECO:0000313" key="7">
    <source>
        <dbReference type="EMBL" id="PWZ77338.1"/>
    </source>
</evidence>
<evidence type="ECO:0000313" key="11">
    <source>
        <dbReference type="Proteomes" id="UP000600220"/>
    </source>
</evidence>
<dbReference type="PANTHER" id="PTHR30146:SF151">
    <property type="entry name" value="HTH-TYPE TRANSCRIPTIONAL REPRESSOR CYTR"/>
    <property type="match status" value="1"/>
</dbReference>
<dbReference type="PANTHER" id="PTHR30146">
    <property type="entry name" value="LACI-RELATED TRANSCRIPTIONAL REPRESSOR"/>
    <property type="match status" value="1"/>
</dbReference>
<dbReference type="InterPro" id="IPR010982">
    <property type="entry name" value="Lambda_DNA-bd_dom_sf"/>
</dbReference>
<organism evidence="7 9">
    <name type="scientific">Staphylococcus pseudintermedius</name>
    <dbReference type="NCBI Taxonomy" id="283734"/>
    <lineage>
        <taxon>Bacteria</taxon>
        <taxon>Bacillati</taxon>
        <taxon>Bacillota</taxon>
        <taxon>Bacilli</taxon>
        <taxon>Bacillales</taxon>
        <taxon>Staphylococcaceae</taxon>
        <taxon>Staphylococcus</taxon>
        <taxon>Staphylococcus intermedius group</taxon>
    </lineage>
</organism>
<dbReference type="SUPFAM" id="SSF47413">
    <property type="entry name" value="lambda repressor-like DNA-binding domains"/>
    <property type="match status" value="1"/>
</dbReference>
<evidence type="ECO:0000256" key="1">
    <source>
        <dbReference type="ARBA" id="ARBA00022491"/>
    </source>
</evidence>
<dbReference type="Pfam" id="PF00356">
    <property type="entry name" value="LacI"/>
    <property type="match status" value="1"/>
</dbReference>
<keyword evidence="1" id="KW-0678">Repressor</keyword>
<name>A0A161WJT7_STAPS</name>
<dbReference type="Pfam" id="PF13377">
    <property type="entry name" value="Peripla_BP_3"/>
    <property type="match status" value="1"/>
</dbReference>
<evidence type="ECO:0000313" key="6">
    <source>
        <dbReference type="EMBL" id="EGQ4385012.1"/>
    </source>
</evidence>
<reference evidence="7 9" key="1">
    <citation type="journal article" date="2018" name="Vet. Microbiol.">
        <title>Clonal diversity and geographic distribution of methicillin-resistant Staphylococcus pseudintermedius from Australian animals: Discovery of novel sequence types.</title>
        <authorList>
            <person name="Worthing K.A."/>
            <person name="Abraham S."/>
            <person name="Coombs G.W."/>
            <person name="Pang S."/>
            <person name="Saputra S."/>
            <person name="Jordan D."/>
            <person name="Trott D.J."/>
            <person name="Norris J.M."/>
        </authorList>
    </citation>
    <scope>NUCLEOTIDE SEQUENCE [LARGE SCALE GENOMIC DNA]</scope>
    <source>
        <strain evidence="7 9">ST525 1</strain>
    </source>
</reference>
<dbReference type="CDD" id="cd06284">
    <property type="entry name" value="PBP1_LacI-like"/>
    <property type="match status" value="1"/>
</dbReference>
<dbReference type="Gene3D" id="1.10.260.40">
    <property type="entry name" value="lambda repressor-like DNA-binding domains"/>
    <property type="match status" value="1"/>
</dbReference>
<reference evidence="6 11" key="4">
    <citation type="submission" date="2018-11" db="EMBL/GenBank/DDBJ databases">
        <authorList>
            <consortium name="Veterinary Laboratory Investigation and Response Network"/>
        </authorList>
    </citation>
    <scope>NUCLEOTIDE SEQUENCE [LARGE SCALE GENOMIC DNA]</scope>
    <source>
        <strain evidence="6 11">SPSE-18-VL-LA-PA-Ryan-0021</strain>
    </source>
</reference>
<keyword evidence="2" id="KW-0805">Transcription regulation</keyword>
<evidence type="ECO:0000256" key="4">
    <source>
        <dbReference type="ARBA" id="ARBA00023163"/>
    </source>
</evidence>
<dbReference type="CDD" id="cd01392">
    <property type="entry name" value="HTH_LacI"/>
    <property type="match status" value="1"/>
</dbReference>
<proteinExistence type="predicted"/>
<evidence type="ECO:0000313" key="8">
    <source>
        <dbReference type="EMBL" id="REA83491.1"/>
    </source>
</evidence>
<dbReference type="AlphaFoldDB" id="A0A161WJT7"/>
<dbReference type="InterPro" id="IPR000843">
    <property type="entry name" value="HTH_LacI"/>
</dbReference>
<dbReference type="Proteomes" id="UP000256409">
    <property type="component" value="Unassembled WGS sequence"/>
</dbReference>
<dbReference type="PROSITE" id="PS50932">
    <property type="entry name" value="HTH_LACI_2"/>
    <property type="match status" value="1"/>
</dbReference>
<dbReference type="EMBL" id="QQPC01000010">
    <property type="protein sequence ID" value="REA83491.1"/>
    <property type="molecule type" value="Genomic_DNA"/>
</dbReference>
<dbReference type="Gene3D" id="3.40.50.2300">
    <property type="match status" value="2"/>
</dbReference>
<dbReference type="eggNOG" id="COG1609">
    <property type="taxonomic scope" value="Bacteria"/>
</dbReference>
<dbReference type="EMBL" id="AAXKXX010000010">
    <property type="protein sequence ID" value="EGQ4385012.1"/>
    <property type="molecule type" value="Genomic_DNA"/>
</dbReference>
<accession>A0A161WJT7</accession>
<reference evidence="10" key="3">
    <citation type="journal article" date="2018" name="Vet. Microbiol.">
        <title>Molecular epidemiology of methicillin-resistant staphylococci amongst veterinary personnel, personnel-owned pets, patients and the hospital environment of two companion animal veterinary hospitals.</title>
        <authorList>
            <person name="Worthing K.A."/>
            <person name="Brown J."/>
            <person name="Gerber L."/>
            <person name="Abraham S."/>
            <person name="Trott D."/>
            <person name="Norris J.M."/>
        </authorList>
    </citation>
    <scope>NUCLEOTIDE SEQUENCE [LARGE SCALE GENOMIC DNA]</scope>
    <source>
        <strain evidence="10">ST496-2</strain>
    </source>
</reference>
<evidence type="ECO:0000313" key="9">
    <source>
        <dbReference type="Proteomes" id="UP000246800"/>
    </source>
</evidence>
<keyword evidence="3" id="KW-0238">DNA-binding</keyword>
<keyword evidence="4" id="KW-0804">Transcription</keyword>
<dbReference type="OrthoDB" id="9796186at2"/>
<keyword evidence="11" id="KW-1185">Reference proteome</keyword>
<evidence type="ECO:0000256" key="3">
    <source>
        <dbReference type="ARBA" id="ARBA00023125"/>
    </source>
</evidence>
<dbReference type="Proteomes" id="UP000246800">
    <property type="component" value="Unassembled WGS sequence"/>
</dbReference>
<dbReference type="SUPFAM" id="SSF53822">
    <property type="entry name" value="Periplasmic binding protein-like I"/>
    <property type="match status" value="1"/>
</dbReference>
<evidence type="ECO:0000313" key="10">
    <source>
        <dbReference type="Proteomes" id="UP000256409"/>
    </source>
</evidence>
<reference evidence="8" key="2">
    <citation type="journal article" date="2018" name="Vet. Microbiol.">
        <title>Methicillin-resistant staphylococci amongst veterinary personnel, personnel-owned pets, patients and the hospital environment of two small animal veterinary hospitals.</title>
        <authorList>
            <person name="Worthing K.A."/>
            <person name="Brown J."/>
            <person name="Gerber L."/>
            <person name="Abraham S."/>
            <person name="Trott D."/>
            <person name="Norris J.M."/>
        </authorList>
    </citation>
    <scope>NUCLEOTIDE SEQUENCE</scope>
    <source>
        <strain evidence="8">ST496-2</strain>
    </source>
</reference>
<dbReference type="GeneID" id="93824029"/>
<dbReference type="InterPro" id="IPR046335">
    <property type="entry name" value="LacI/GalR-like_sensor"/>
</dbReference>
<dbReference type="SMART" id="SM00354">
    <property type="entry name" value="HTH_LACI"/>
    <property type="match status" value="1"/>
</dbReference>
<dbReference type="RefSeq" id="WP_020220073.1">
    <property type="nucleotide sequence ID" value="NZ_AP019372.1"/>
</dbReference>
<evidence type="ECO:0000256" key="2">
    <source>
        <dbReference type="ARBA" id="ARBA00023015"/>
    </source>
</evidence>